<dbReference type="InterPro" id="IPR053157">
    <property type="entry name" value="Sterol_Uptake_Regulator"/>
</dbReference>
<name>A0AAN8A3M9_9PEZI</name>
<reference evidence="1" key="1">
    <citation type="submission" date="2023-08" db="EMBL/GenBank/DDBJ databases">
        <title>Black Yeasts Isolated from many extreme environments.</title>
        <authorList>
            <person name="Coleine C."/>
            <person name="Stajich J.E."/>
            <person name="Selbmann L."/>
        </authorList>
    </citation>
    <scope>NUCLEOTIDE SEQUENCE</scope>
    <source>
        <strain evidence="1">CCFEE 5810</strain>
    </source>
</reference>
<dbReference type="AlphaFoldDB" id="A0AAN8A3M9"/>
<dbReference type="EMBL" id="JAVRQU010000006">
    <property type="protein sequence ID" value="KAK5702029.1"/>
    <property type="molecule type" value="Genomic_DNA"/>
</dbReference>
<dbReference type="PANTHER" id="PTHR47784:SF5">
    <property type="entry name" value="STEROL UPTAKE CONTROL PROTEIN 2"/>
    <property type="match status" value="1"/>
</dbReference>
<accession>A0AAN8A3M9</accession>
<proteinExistence type="predicted"/>
<evidence type="ECO:0000313" key="2">
    <source>
        <dbReference type="Proteomes" id="UP001310594"/>
    </source>
</evidence>
<sequence>MDLARIQQGDSRNTYRTRAFHHQQIGLALFQEMLQKDSSAQIHTVFPFSLMLIILALASVHSDDTEPSVDVLLDVFALFRGPRALATANFAAIAESEYFVLLRPTDTKPSPGISDEVLRQAELLRTMGGDDIARTATQQLADDIEVSAQRFDLRVIGRWPAMLSDHFFARLKEHHPDALVVLSHYSIVLAAFRERWWVGSWDRMLLSAVSNALPETEQRRLGWRADDLVRVIDRHAGVSEQDDSKPVI</sequence>
<dbReference type="GO" id="GO:0001228">
    <property type="term" value="F:DNA-binding transcription activator activity, RNA polymerase II-specific"/>
    <property type="evidence" value="ECO:0007669"/>
    <property type="project" value="TreeGrafter"/>
</dbReference>
<dbReference type="PANTHER" id="PTHR47784">
    <property type="entry name" value="STEROL UPTAKE CONTROL PROTEIN 2"/>
    <property type="match status" value="1"/>
</dbReference>
<gene>
    <name evidence="1" type="ORF">LTR97_004847</name>
</gene>
<dbReference type="Proteomes" id="UP001310594">
    <property type="component" value="Unassembled WGS sequence"/>
</dbReference>
<comment type="caution">
    <text evidence="1">The sequence shown here is derived from an EMBL/GenBank/DDBJ whole genome shotgun (WGS) entry which is preliminary data.</text>
</comment>
<protein>
    <submittedName>
        <fullName evidence="1">Uncharacterized protein</fullName>
    </submittedName>
</protein>
<evidence type="ECO:0000313" key="1">
    <source>
        <dbReference type="EMBL" id="KAK5702029.1"/>
    </source>
</evidence>
<organism evidence="1 2">
    <name type="scientific">Elasticomyces elasticus</name>
    <dbReference type="NCBI Taxonomy" id="574655"/>
    <lineage>
        <taxon>Eukaryota</taxon>
        <taxon>Fungi</taxon>
        <taxon>Dikarya</taxon>
        <taxon>Ascomycota</taxon>
        <taxon>Pezizomycotina</taxon>
        <taxon>Dothideomycetes</taxon>
        <taxon>Dothideomycetidae</taxon>
        <taxon>Mycosphaerellales</taxon>
        <taxon>Teratosphaeriaceae</taxon>
        <taxon>Elasticomyces</taxon>
    </lineage>
</organism>